<evidence type="ECO:0000256" key="4">
    <source>
        <dbReference type="ARBA" id="ARBA00022801"/>
    </source>
</evidence>
<evidence type="ECO:0000256" key="1">
    <source>
        <dbReference type="ARBA" id="ARBA00004651"/>
    </source>
</evidence>
<dbReference type="Gene3D" id="1.20.144.10">
    <property type="entry name" value="Phosphatidic acid phosphatase type 2/haloperoxidase"/>
    <property type="match status" value="1"/>
</dbReference>
<dbReference type="RefSeq" id="WP_155667507.1">
    <property type="nucleotide sequence ID" value="NZ_WOCA01000002.1"/>
</dbReference>
<dbReference type="SUPFAM" id="SSF48317">
    <property type="entry name" value="Acid phosphatase/Vanadium-dependent haloperoxidase"/>
    <property type="match status" value="1"/>
</dbReference>
<feature type="domain" description="Phosphatidic acid phosphatase type 2/haloperoxidase" evidence="8">
    <location>
        <begin position="58"/>
        <end position="170"/>
    </location>
</feature>
<dbReference type="PANTHER" id="PTHR14969:SF62">
    <property type="entry name" value="DECAPRENYLPHOSPHORYL-5-PHOSPHORIBOSE PHOSPHATASE RV3807C-RELATED"/>
    <property type="match status" value="1"/>
</dbReference>
<accession>A0A6N8FDP7</accession>
<protein>
    <submittedName>
        <fullName evidence="9">Phosphatase PAP2 family protein</fullName>
    </submittedName>
</protein>
<dbReference type="GO" id="GO:0016787">
    <property type="term" value="F:hydrolase activity"/>
    <property type="evidence" value="ECO:0007669"/>
    <property type="project" value="UniProtKB-KW"/>
</dbReference>
<evidence type="ECO:0000313" key="9">
    <source>
        <dbReference type="EMBL" id="MUK87650.1"/>
    </source>
</evidence>
<dbReference type="Proteomes" id="UP000469125">
    <property type="component" value="Unassembled WGS sequence"/>
</dbReference>
<dbReference type="SMART" id="SM00014">
    <property type="entry name" value="acidPPc"/>
    <property type="match status" value="1"/>
</dbReference>
<evidence type="ECO:0000259" key="8">
    <source>
        <dbReference type="SMART" id="SM00014"/>
    </source>
</evidence>
<evidence type="ECO:0000256" key="6">
    <source>
        <dbReference type="ARBA" id="ARBA00023136"/>
    </source>
</evidence>
<feature type="transmembrane region" description="Helical" evidence="7">
    <location>
        <begin position="60"/>
        <end position="79"/>
    </location>
</feature>
<dbReference type="Pfam" id="PF01569">
    <property type="entry name" value="PAP2"/>
    <property type="match status" value="1"/>
</dbReference>
<name>A0A6N8FDP7_9BACI</name>
<keyword evidence="4" id="KW-0378">Hydrolase</keyword>
<organism evidence="9 10">
    <name type="scientific">Ornithinibacillus caprae</name>
    <dbReference type="NCBI Taxonomy" id="2678566"/>
    <lineage>
        <taxon>Bacteria</taxon>
        <taxon>Bacillati</taxon>
        <taxon>Bacillota</taxon>
        <taxon>Bacilli</taxon>
        <taxon>Bacillales</taxon>
        <taxon>Bacillaceae</taxon>
        <taxon>Ornithinibacillus</taxon>
    </lineage>
</organism>
<keyword evidence="3 7" id="KW-0812">Transmembrane</keyword>
<feature type="transmembrane region" description="Helical" evidence="7">
    <location>
        <begin position="155"/>
        <end position="174"/>
    </location>
</feature>
<gene>
    <name evidence="9" type="ORF">GMD78_04450</name>
</gene>
<evidence type="ECO:0000256" key="2">
    <source>
        <dbReference type="ARBA" id="ARBA00022475"/>
    </source>
</evidence>
<proteinExistence type="predicted"/>
<evidence type="ECO:0000313" key="10">
    <source>
        <dbReference type="Proteomes" id="UP000469125"/>
    </source>
</evidence>
<feature type="transmembrane region" description="Helical" evidence="7">
    <location>
        <begin position="34"/>
        <end position="54"/>
    </location>
</feature>
<evidence type="ECO:0000256" key="7">
    <source>
        <dbReference type="SAM" id="Phobius"/>
    </source>
</evidence>
<evidence type="ECO:0000256" key="3">
    <source>
        <dbReference type="ARBA" id="ARBA00022692"/>
    </source>
</evidence>
<feature type="transmembrane region" description="Helical" evidence="7">
    <location>
        <begin position="123"/>
        <end position="143"/>
    </location>
</feature>
<keyword evidence="10" id="KW-1185">Reference proteome</keyword>
<reference evidence="9 10" key="1">
    <citation type="submission" date="2019-11" db="EMBL/GenBank/DDBJ databases">
        <authorList>
            <person name="Li X."/>
        </authorList>
    </citation>
    <scope>NUCLEOTIDE SEQUENCE [LARGE SCALE GENOMIC DNA]</scope>
    <source>
        <strain evidence="9 10">L9</strain>
    </source>
</reference>
<keyword evidence="2" id="KW-1003">Cell membrane</keyword>
<dbReference type="PANTHER" id="PTHR14969">
    <property type="entry name" value="SPHINGOSINE-1-PHOSPHATE PHOSPHOHYDROLASE"/>
    <property type="match status" value="1"/>
</dbReference>
<dbReference type="AlphaFoldDB" id="A0A6N8FDP7"/>
<keyword evidence="6 7" id="KW-0472">Membrane</keyword>
<sequence length="175" mass="19799">MKYLNYVYEVDCRYFRIVNKNFEKRFLHSFFRKITHLGSASFTISIVLFLILFSTGSTKLAVIASGIALALSHIPVMLIKKFIPRKRPYLVLHDCHVTENPLTDCSFPSGHTTAFFSIIIPFCFYYSVLAIILLPLGFLVGLSRVYLGLHYPSDIVFGCLLGSLVGSVSFILVFQ</sequence>
<comment type="subcellular location">
    <subcellularLocation>
        <location evidence="1">Cell membrane</location>
        <topology evidence="1">Multi-pass membrane protein</topology>
    </subcellularLocation>
</comment>
<dbReference type="GO" id="GO:0005886">
    <property type="term" value="C:plasma membrane"/>
    <property type="evidence" value="ECO:0007669"/>
    <property type="project" value="UniProtKB-SubCell"/>
</dbReference>
<comment type="caution">
    <text evidence="9">The sequence shown here is derived from an EMBL/GenBank/DDBJ whole genome shotgun (WGS) entry which is preliminary data.</text>
</comment>
<evidence type="ECO:0000256" key="5">
    <source>
        <dbReference type="ARBA" id="ARBA00022989"/>
    </source>
</evidence>
<dbReference type="EMBL" id="WOCA01000002">
    <property type="protein sequence ID" value="MUK87650.1"/>
    <property type="molecule type" value="Genomic_DNA"/>
</dbReference>
<dbReference type="InterPro" id="IPR000326">
    <property type="entry name" value="PAP2/HPO"/>
</dbReference>
<dbReference type="InterPro" id="IPR036938">
    <property type="entry name" value="PAP2/HPO_sf"/>
</dbReference>
<keyword evidence="5 7" id="KW-1133">Transmembrane helix</keyword>